<keyword evidence="5" id="KW-0732">Signal</keyword>
<dbReference type="InterPro" id="IPR012132">
    <property type="entry name" value="GMC_OxRdtase"/>
</dbReference>
<dbReference type="SUPFAM" id="SSF54373">
    <property type="entry name" value="FAD-linked reductases, C-terminal domain"/>
    <property type="match status" value="1"/>
</dbReference>
<dbReference type="PANTHER" id="PTHR11552:SF147">
    <property type="entry name" value="CHOLINE DEHYDROGENASE, MITOCHONDRIAL"/>
    <property type="match status" value="1"/>
</dbReference>
<dbReference type="InterPro" id="IPR036188">
    <property type="entry name" value="FAD/NAD-bd_sf"/>
</dbReference>
<evidence type="ECO:0008006" key="10">
    <source>
        <dbReference type="Google" id="ProtNLM"/>
    </source>
</evidence>
<comment type="similarity">
    <text evidence="2">Belongs to the GMC oxidoreductase family.</text>
</comment>
<evidence type="ECO:0000259" key="7">
    <source>
        <dbReference type="Pfam" id="PF05199"/>
    </source>
</evidence>
<protein>
    <recommendedName>
        <fullName evidence="10">Aryl-alcohol oxidase</fullName>
    </recommendedName>
</protein>
<evidence type="ECO:0000256" key="4">
    <source>
        <dbReference type="ARBA" id="ARBA00022827"/>
    </source>
</evidence>
<dbReference type="Proteomes" id="UP001437256">
    <property type="component" value="Unassembled WGS sequence"/>
</dbReference>
<dbReference type="Pfam" id="PF00732">
    <property type="entry name" value="GMC_oxred_N"/>
    <property type="match status" value="1"/>
</dbReference>
<keyword evidence="3" id="KW-0285">Flavoprotein</keyword>
<sequence>MGLLWACSLFSLALPGLSKLLHSINELNSNASYDYVIVGAGTAGSVLASRLSEDGANRVLVVEAGVDNTDIQNIIVPFLATRASNTIVDWNYTTIPQAGMLNRTIPLPRGHVLGGSSSINYMVWNRGSNDVWDNFARLSNDSGWSWDSVAKYNFKVSRLTPPADGHNTTGQIISSAHGYGPVETSLLGFPMSTDPLVASTAKSLSGRLRFNEDINAGNTLGFGYIQSSVGHGERSSAATAYLIPVINRTNLDVVINTRALKLYSSRVSDDGGTPKIDTLEVGQNTDGPRFNITGNKEIILSAGVFGTPQILLLSGIGPQDELSKLDVPVLVDSPDVGRHLTEHPLLISYFVVNSNTTTDPVARNATLQEELLRQWEISRTGLMVNPPGGSMIAFLKNPPEIFDGFDPSSGPRSGNLEIVLRNGFSPVGSIALPPNGSYFSATTAVVSPTSRGTFTLNSTNPFDSPTIDPQLYTTDYDIQSMIQAMKDVDTFVSQPAWDGFIVRPFIEFANDEEREIYARNNSRTVQHCIGTARMGPGGVEGGVVDSQLRVKGVRGLRVVDASIFPQIPEVHPQAVVYIIAERASDLIRSSR</sequence>
<evidence type="ECO:0000313" key="8">
    <source>
        <dbReference type="EMBL" id="KAL0064256.1"/>
    </source>
</evidence>
<feature type="domain" description="Glucose-methanol-choline oxidoreductase C-terminal" evidence="7">
    <location>
        <begin position="448"/>
        <end position="580"/>
    </location>
</feature>
<keyword evidence="9" id="KW-1185">Reference proteome</keyword>
<dbReference type="EMBL" id="JBBXMP010000065">
    <property type="protein sequence ID" value="KAL0064256.1"/>
    <property type="molecule type" value="Genomic_DNA"/>
</dbReference>
<dbReference type="PANTHER" id="PTHR11552">
    <property type="entry name" value="GLUCOSE-METHANOL-CHOLINE GMC OXIDOREDUCTASE"/>
    <property type="match status" value="1"/>
</dbReference>
<evidence type="ECO:0000259" key="6">
    <source>
        <dbReference type="Pfam" id="PF00732"/>
    </source>
</evidence>
<proteinExistence type="inferred from homology"/>
<dbReference type="Gene3D" id="3.30.560.10">
    <property type="entry name" value="Glucose Oxidase, domain 3"/>
    <property type="match status" value="1"/>
</dbReference>
<comment type="cofactor">
    <cofactor evidence="1">
        <name>FAD</name>
        <dbReference type="ChEBI" id="CHEBI:57692"/>
    </cofactor>
</comment>
<dbReference type="SUPFAM" id="SSF51905">
    <property type="entry name" value="FAD/NAD(P)-binding domain"/>
    <property type="match status" value="1"/>
</dbReference>
<accession>A0ABR2ZRP6</accession>
<dbReference type="InterPro" id="IPR000172">
    <property type="entry name" value="GMC_OxRdtase_N"/>
</dbReference>
<organism evidence="8 9">
    <name type="scientific">Marasmius tenuissimus</name>
    <dbReference type="NCBI Taxonomy" id="585030"/>
    <lineage>
        <taxon>Eukaryota</taxon>
        <taxon>Fungi</taxon>
        <taxon>Dikarya</taxon>
        <taxon>Basidiomycota</taxon>
        <taxon>Agaricomycotina</taxon>
        <taxon>Agaricomycetes</taxon>
        <taxon>Agaricomycetidae</taxon>
        <taxon>Agaricales</taxon>
        <taxon>Marasmiineae</taxon>
        <taxon>Marasmiaceae</taxon>
        <taxon>Marasmius</taxon>
    </lineage>
</organism>
<feature type="chain" id="PRO_5046581350" description="Aryl-alcohol oxidase" evidence="5">
    <location>
        <begin position="19"/>
        <end position="591"/>
    </location>
</feature>
<evidence type="ECO:0000256" key="2">
    <source>
        <dbReference type="ARBA" id="ARBA00010790"/>
    </source>
</evidence>
<evidence type="ECO:0000256" key="5">
    <source>
        <dbReference type="SAM" id="SignalP"/>
    </source>
</evidence>
<name>A0ABR2ZRP6_9AGAR</name>
<dbReference type="Pfam" id="PF05199">
    <property type="entry name" value="GMC_oxred_C"/>
    <property type="match status" value="1"/>
</dbReference>
<feature type="signal peptide" evidence="5">
    <location>
        <begin position="1"/>
        <end position="18"/>
    </location>
</feature>
<gene>
    <name evidence="8" type="ORF">AAF712_008841</name>
</gene>
<dbReference type="PIRSF" id="PIRSF000137">
    <property type="entry name" value="Alcohol_oxidase"/>
    <property type="match status" value="1"/>
</dbReference>
<evidence type="ECO:0000313" key="9">
    <source>
        <dbReference type="Proteomes" id="UP001437256"/>
    </source>
</evidence>
<comment type="caution">
    <text evidence="8">The sequence shown here is derived from an EMBL/GenBank/DDBJ whole genome shotgun (WGS) entry which is preliminary data.</text>
</comment>
<evidence type="ECO:0000256" key="1">
    <source>
        <dbReference type="ARBA" id="ARBA00001974"/>
    </source>
</evidence>
<feature type="domain" description="Glucose-methanol-choline oxidoreductase N-terminal" evidence="6">
    <location>
        <begin position="33"/>
        <end position="344"/>
    </location>
</feature>
<evidence type="ECO:0000256" key="3">
    <source>
        <dbReference type="ARBA" id="ARBA00022630"/>
    </source>
</evidence>
<keyword evidence="4" id="KW-0274">FAD</keyword>
<dbReference type="Gene3D" id="3.50.50.60">
    <property type="entry name" value="FAD/NAD(P)-binding domain"/>
    <property type="match status" value="1"/>
</dbReference>
<dbReference type="InterPro" id="IPR007867">
    <property type="entry name" value="GMC_OxRtase_C"/>
</dbReference>
<reference evidence="8 9" key="1">
    <citation type="submission" date="2024-05" db="EMBL/GenBank/DDBJ databases">
        <title>A draft genome resource for the thread blight pathogen Marasmius tenuissimus strain MS-2.</title>
        <authorList>
            <person name="Yulfo-Soto G.E."/>
            <person name="Baruah I.K."/>
            <person name="Amoako-Attah I."/>
            <person name="Bukari Y."/>
            <person name="Meinhardt L.W."/>
            <person name="Bailey B.A."/>
            <person name="Cohen S.P."/>
        </authorList>
    </citation>
    <scope>NUCLEOTIDE SEQUENCE [LARGE SCALE GENOMIC DNA]</scope>
    <source>
        <strain evidence="8 9">MS-2</strain>
    </source>
</reference>